<keyword evidence="4 9" id="KW-0732">Signal</keyword>
<gene>
    <name evidence="10" type="ORF">E1301_Tti006509</name>
</gene>
<reference evidence="10 11" key="1">
    <citation type="journal article" date="2019" name="Mol. Ecol. Resour.">
        <title>Chromosome-level genome assembly of Triplophysa tibetana, a fish adapted to the harsh high-altitude environment of the Tibetan Plateau.</title>
        <authorList>
            <person name="Yang X."/>
            <person name="Liu H."/>
            <person name="Ma Z."/>
            <person name="Zou Y."/>
            <person name="Zou M."/>
            <person name="Mao Y."/>
            <person name="Li X."/>
            <person name="Wang H."/>
            <person name="Chen T."/>
            <person name="Wang W."/>
            <person name="Yang R."/>
        </authorList>
    </citation>
    <scope>NUCLEOTIDE SEQUENCE [LARGE SCALE GENOMIC DNA]</scope>
    <source>
        <strain evidence="10">TTIB1903HZAU</strain>
        <tissue evidence="10">Muscle</tissue>
    </source>
</reference>
<sequence>MSLDCAVISSLLLLLAVLLSSDGLLCNYCPLQVRHKNCTNITTTCRPHERCFSSRGHYGRVHMLSGQGCVAQELCGLHQTLMYMGVGYNVTSMCCCHNLCNSPPAVDNSLKRLLGVTVGPAYNITDIDPLNNCLEK</sequence>
<dbReference type="PANTHER" id="PTHR47613">
    <property type="entry name" value="SPERM ACROSOME MEMBRANE-ASSOCIATED PROTEIN 4"/>
    <property type="match status" value="1"/>
</dbReference>
<dbReference type="GO" id="GO:0005886">
    <property type="term" value="C:plasma membrane"/>
    <property type="evidence" value="ECO:0007669"/>
    <property type="project" value="UniProtKB-SubCell"/>
</dbReference>
<evidence type="ECO:0008006" key="12">
    <source>
        <dbReference type="Google" id="ProtNLM"/>
    </source>
</evidence>
<dbReference type="PANTHER" id="PTHR47613:SF1">
    <property type="entry name" value="SPERM ACROSOME MEMBRANE-ASSOCIATED PROTEIN 4"/>
    <property type="match status" value="1"/>
</dbReference>
<dbReference type="CDD" id="cd23597">
    <property type="entry name" value="TFP_LU_ECD_Bncr"/>
    <property type="match status" value="1"/>
</dbReference>
<evidence type="ECO:0000256" key="3">
    <source>
        <dbReference type="ARBA" id="ARBA00022622"/>
    </source>
</evidence>
<dbReference type="Gene3D" id="2.10.60.10">
    <property type="entry name" value="CD59"/>
    <property type="match status" value="1"/>
</dbReference>
<evidence type="ECO:0000256" key="1">
    <source>
        <dbReference type="ARBA" id="ARBA00004609"/>
    </source>
</evidence>
<keyword evidence="3" id="KW-0336">GPI-anchor</keyword>
<organism evidence="10 11">
    <name type="scientific">Triplophysa tibetana</name>
    <dbReference type="NCBI Taxonomy" id="1572043"/>
    <lineage>
        <taxon>Eukaryota</taxon>
        <taxon>Metazoa</taxon>
        <taxon>Chordata</taxon>
        <taxon>Craniata</taxon>
        <taxon>Vertebrata</taxon>
        <taxon>Euteleostomi</taxon>
        <taxon>Actinopterygii</taxon>
        <taxon>Neopterygii</taxon>
        <taxon>Teleostei</taxon>
        <taxon>Ostariophysi</taxon>
        <taxon>Cypriniformes</taxon>
        <taxon>Nemacheilidae</taxon>
        <taxon>Triplophysa</taxon>
    </lineage>
</organism>
<evidence type="ECO:0000256" key="6">
    <source>
        <dbReference type="ARBA" id="ARBA00023157"/>
    </source>
</evidence>
<feature type="chain" id="PRO_5022736857" description="UPAR/Ly6 domain-containing protein" evidence="9">
    <location>
        <begin position="27"/>
        <end position="136"/>
    </location>
</feature>
<comment type="subcellular location">
    <subcellularLocation>
        <location evidence="1">Cell membrane</location>
        <topology evidence="1">Lipid-anchor</topology>
        <topology evidence="1">GPI-anchor</topology>
    </subcellularLocation>
</comment>
<dbReference type="SUPFAM" id="SSF57302">
    <property type="entry name" value="Snake toxin-like"/>
    <property type="match status" value="1"/>
</dbReference>
<accession>A0A5A9P0L3</accession>
<dbReference type="AlphaFoldDB" id="A0A5A9P0L3"/>
<name>A0A5A9P0L3_9TELE</name>
<evidence type="ECO:0000313" key="10">
    <source>
        <dbReference type="EMBL" id="KAA0714651.1"/>
    </source>
</evidence>
<dbReference type="Proteomes" id="UP000324632">
    <property type="component" value="Chromosome 11"/>
</dbReference>
<protein>
    <recommendedName>
        <fullName evidence="12">UPAR/Ly6 domain-containing protein</fullName>
    </recommendedName>
</protein>
<keyword evidence="2" id="KW-1003">Cell membrane</keyword>
<proteinExistence type="predicted"/>
<dbReference type="InterPro" id="IPR046354">
    <property type="entry name" value="SPACA4/Bouncer"/>
</dbReference>
<evidence type="ECO:0000256" key="7">
    <source>
        <dbReference type="ARBA" id="ARBA00023180"/>
    </source>
</evidence>
<dbReference type="EMBL" id="SOYY01000011">
    <property type="protein sequence ID" value="KAA0714651.1"/>
    <property type="molecule type" value="Genomic_DNA"/>
</dbReference>
<feature type="signal peptide" evidence="9">
    <location>
        <begin position="1"/>
        <end position="26"/>
    </location>
</feature>
<keyword evidence="8" id="KW-0449">Lipoprotein</keyword>
<comment type="caution">
    <text evidence="10">The sequence shown here is derived from an EMBL/GenBank/DDBJ whole genome shotgun (WGS) entry which is preliminary data.</text>
</comment>
<evidence type="ECO:0000256" key="5">
    <source>
        <dbReference type="ARBA" id="ARBA00023136"/>
    </source>
</evidence>
<keyword evidence="6" id="KW-1015">Disulfide bond</keyword>
<dbReference type="GO" id="GO:0098552">
    <property type="term" value="C:side of membrane"/>
    <property type="evidence" value="ECO:0007669"/>
    <property type="project" value="UniProtKB-KW"/>
</dbReference>
<evidence type="ECO:0000256" key="4">
    <source>
        <dbReference type="ARBA" id="ARBA00022729"/>
    </source>
</evidence>
<dbReference type="GO" id="GO:0035036">
    <property type="term" value="P:sperm-egg recognition"/>
    <property type="evidence" value="ECO:0007669"/>
    <property type="project" value="TreeGrafter"/>
</dbReference>
<dbReference type="InterPro" id="IPR045860">
    <property type="entry name" value="Snake_toxin-like_sf"/>
</dbReference>
<evidence type="ECO:0000256" key="2">
    <source>
        <dbReference type="ARBA" id="ARBA00022475"/>
    </source>
</evidence>
<keyword evidence="5" id="KW-0472">Membrane</keyword>
<keyword evidence="7" id="KW-0325">Glycoprotein</keyword>
<keyword evidence="11" id="KW-1185">Reference proteome</keyword>
<evidence type="ECO:0000256" key="9">
    <source>
        <dbReference type="SAM" id="SignalP"/>
    </source>
</evidence>
<evidence type="ECO:0000313" key="11">
    <source>
        <dbReference type="Proteomes" id="UP000324632"/>
    </source>
</evidence>
<evidence type="ECO:0000256" key="8">
    <source>
        <dbReference type="ARBA" id="ARBA00023288"/>
    </source>
</evidence>